<name>A0A1G2PGS8_9BACT</name>
<dbReference type="Proteomes" id="UP000176965">
    <property type="component" value="Unassembled WGS sequence"/>
</dbReference>
<dbReference type="AlphaFoldDB" id="A0A1G2PGS8"/>
<comment type="caution">
    <text evidence="1">The sequence shown here is derived from an EMBL/GenBank/DDBJ whole genome shotgun (WGS) entry which is preliminary data.</text>
</comment>
<dbReference type="EMBL" id="MHSQ01000007">
    <property type="protein sequence ID" value="OHA47534.1"/>
    <property type="molecule type" value="Genomic_DNA"/>
</dbReference>
<organism evidence="1 2">
    <name type="scientific">Candidatus Taylorbacteria bacterium RIFOXYD2_FULL_36_9</name>
    <dbReference type="NCBI Taxonomy" id="1802338"/>
    <lineage>
        <taxon>Bacteria</taxon>
        <taxon>Candidatus Tayloriibacteriota</taxon>
    </lineage>
</organism>
<gene>
    <name evidence="1" type="ORF">A2541_00025</name>
</gene>
<proteinExistence type="predicted"/>
<evidence type="ECO:0000313" key="2">
    <source>
        <dbReference type="Proteomes" id="UP000176965"/>
    </source>
</evidence>
<accession>A0A1G2PGS8</accession>
<reference evidence="1 2" key="1">
    <citation type="journal article" date="2016" name="Nat. Commun.">
        <title>Thousands of microbial genomes shed light on interconnected biogeochemical processes in an aquifer system.</title>
        <authorList>
            <person name="Anantharaman K."/>
            <person name="Brown C.T."/>
            <person name="Hug L.A."/>
            <person name="Sharon I."/>
            <person name="Castelle C.J."/>
            <person name="Probst A.J."/>
            <person name="Thomas B.C."/>
            <person name="Singh A."/>
            <person name="Wilkins M.J."/>
            <person name="Karaoz U."/>
            <person name="Brodie E.L."/>
            <person name="Williams K.H."/>
            <person name="Hubbard S.S."/>
            <person name="Banfield J.F."/>
        </authorList>
    </citation>
    <scope>NUCLEOTIDE SEQUENCE [LARGE SCALE GENOMIC DNA]</scope>
</reference>
<evidence type="ECO:0000313" key="1">
    <source>
        <dbReference type="EMBL" id="OHA47534.1"/>
    </source>
</evidence>
<dbReference type="STRING" id="1802338.A2541_00025"/>
<sequence length="97" mass="11117">MIKRDSLFLMANLGSEVTKIISSKKRNDLVLLNEYLIQANKILKELMTLPDMKEREIEIKTLAEVITDISKAKSSLEISSVNIISYFTPFVMRLIKV</sequence>
<protein>
    <submittedName>
        <fullName evidence="1">Uncharacterized protein</fullName>
    </submittedName>
</protein>